<evidence type="ECO:0000256" key="10">
    <source>
        <dbReference type="RuleBase" id="RU000688"/>
    </source>
</evidence>
<dbReference type="Proteomes" id="UP000288716">
    <property type="component" value="Unassembled WGS sequence"/>
</dbReference>
<keyword evidence="14" id="KW-1185">Reference proteome</keyword>
<dbReference type="AlphaFoldDB" id="A0A443S1J6"/>
<feature type="transmembrane region" description="Helical" evidence="11">
    <location>
        <begin position="104"/>
        <end position="127"/>
    </location>
</feature>
<evidence type="ECO:0000256" key="8">
    <source>
        <dbReference type="ARBA" id="ARBA00023170"/>
    </source>
</evidence>
<feature type="transmembrane region" description="Helical" evidence="11">
    <location>
        <begin position="66"/>
        <end position="84"/>
    </location>
</feature>
<name>A0A443S1J6_9ACAR</name>
<dbReference type="GO" id="GO:0042923">
    <property type="term" value="F:neuropeptide binding"/>
    <property type="evidence" value="ECO:0007669"/>
    <property type="project" value="TreeGrafter"/>
</dbReference>
<keyword evidence="8 10" id="KW-0675">Receptor</keyword>
<evidence type="ECO:0000256" key="7">
    <source>
        <dbReference type="ARBA" id="ARBA00023136"/>
    </source>
</evidence>
<keyword evidence="9 10" id="KW-0807">Transducer</keyword>
<dbReference type="PRINTS" id="PR00237">
    <property type="entry name" value="GPCRRHODOPSN"/>
</dbReference>
<evidence type="ECO:0000256" key="5">
    <source>
        <dbReference type="ARBA" id="ARBA00022989"/>
    </source>
</evidence>
<evidence type="ECO:0000256" key="3">
    <source>
        <dbReference type="ARBA" id="ARBA00022475"/>
    </source>
</evidence>
<feature type="transmembrane region" description="Helical" evidence="11">
    <location>
        <begin position="147"/>
        <end position="169"/>
    </location>
</feature>
<organism evidence="13 14">
    <name type="scientific">Leptotrombidium deliense</name>
    <dbReference type="NCBI Taxonomy" id="299467"/>
    <lineage>
        <taxon>Eukaryota</taxon>
        <taxon>Metazoa</taxon>
        <taxon>Ecdysozoa</taxon>
        <taxon>Arthropoda</taxon>
        <taxon>Chelicerata</taxon>
        <taxon>Arachnida</taxon>
        <taxon>Acari</taxon>
        <taxon>Acariformes</taxon>
        <taxon>Trombidiformes</taxon>
        <taxon>Prostigmata</taxon>
        <taxon>Anystina</taxon>
        <taxon>Parasitengona</taxon>
        <taxon>Trombiculoidea</taxon>
        <taxon>Trombiculidae</taxon>
        <taxon>Leptotrombidium</taxon>
    </lineage>
</organism>
<dbReference type="VEuPathDB" id="VectorBase:LDEU010638"/>
<evidence type="ECO:0000313" key="14">
    <source>
        <dbReference type="Proteomes" id="UP000288716"/>
    </source>
</evidence>
<dbReference type="PROSITE" id="PS50262">
    <property type="entry name" value="G_PROTEIN_RECEP_F1_2"/>
    <property type="match status" value="1"/>
</dbReference>
<gene>
    <name evidence="13" type="ORF">B4U80_14148</name>
</gene>
<evidence type="ECO:0000256" key="4">
    <source>
        <dbReference type="ARBA" id="ARBA00022692"/>
    </source>
</evidence>
<reference evidence="13 14" key="1">
    <citation type="journal article" date="2018" name="Gigascience">
        <title>Genomes of trombidid mites reveal novel predicted allergens and laterally-transferred genes associated with secondary metabolism.</title>
        <authorList>
            <person name="Dong X."/>
            <person name="Chaisiri K."/>
            <person name="Xia D."/>
            <person name="Armstrong S.D."/>
            <person name="Fang Y."/>
            <person name="Donnelly M.J."/>
            <person name="Kadowaki T."/>
            <person name="McGarry J.W."/>
            <person name="Darby A.C."/>
            <person name="Makepeace B.L."/>
        </authorList>
    </citation>
    <scope>NUCLEOTIDE SEQUENCE [LARGE SCALE GENOMIC DNA]</scope>
    <source>
        <strain evidence="13">UoL-UT</strain>
    </source>
</reference>
<dbReference type="Gene3D" id="1.20.1070.10">
    <property type="entry name" value="Rhodopsin 7-helix transmembrane proteins"/>
    <property type="match status" value="1"/>
</dbReference>
<proteinExistence type="inferred from homology"/>
<feature type="domain" description="G-protein coupled receptors family 1 profile" evidence="12">
    <location>
        <begin position="6"/>
        <end position="252"/>
    </location>
</feature>
<evidence type="ECO:0000256" key="9">
    <source>
        <dbReference type="ARBA" id="ARBA00023224"/>
    </source>
</evidence>
<evidence type="ECO:0000256" key="6">
    <source>
        <dbReference type="ARBA" id="ARBA00023040"/>
    </source>
</evidence>
<keyword evidence="7 11" id="KW-0472">Membrane</keyword>
<dbReference type="Pfam" id="PF00001">
    <property type="entry name" value="7tm_1"/>
    <property type="match status" value="1"/>
</dbReference>
<dbReference type="GO" id="GO:0004930">
    <property type="term" value="F:G protein-coupled receptor activity"/>
    <property type="evidence" value="ECO:0007669"/>
    <property type="project" value="UniProtKB-KW"/>
</dbReference>
<evidence type="ECO:0000256" key="11">
    <source>
        <dbReference type="SAM" id="Phobius"/>
    </source>
</evidence>
<dbReference type="InterPro" id="IPR000276">
    <property type="entry name" value="GPCR_Rhodpsn"/>
</dbReference>
<dbReference type="PROSITE" id="PS00237">
    <property type="entry name" value="G_PROTEIN_RECEP_F1_1"/>
    <property type="match status" value="1"/>
</dbReference>
<dbReference type="GO" id="GO:0007218">
    <property type="term" value="P:neuropeptide signaling pathway"/>
    <property type="evidence" value="ECO:0007669"/>
    <property type="project" value="TreeGrafter"/>
</dbReference>
<dbReference type="GO" id="GO:0005886">
    <property type="term" value="C:plasma membrane"/>
    <property type="evidence" value="ECO:0007669"/>
    <property type="project" value="UniProtKB-SubCell"/>
</dbReference>
<feature type="transmembrane region" description="Helical" evidence="11">
    <location>
        <begin position="236"/>
        <end position="255"/>
    </location>
</feature>
<evidence type="ECO:0000313" key="13">
    <source>
        <dbReference type="EMBL" id="RWS21402.1"/>
    </source>
</evidence>
<comment type="caution">
    <text evidence="13">The sequence shown here is derived from an EMBL/GenBank/DDBJ whole genome shotgun (WGS) entry which is preliminary data.</text>
</comment>
<evidence type="ECO:0000256" key="1">
    <source>
        <dbReference type="ARBA" id="ARBA00004651"/>
    </source>
</evidence>
<dbReference type="InterPro" id="IPR017452">
    <property type="entry name" value="GPCR_Rhodpsn_7TM"/>
</dbReference>
<feature type="transmembrane region" description="Helical" evidence="11">
    <location>
        <begin position="197"/>
        <end position="216"/>
    </location>
</feature>
<protein>
    <submittedName>
        <fullName evidence="13">Somatostatin receptor type 2-like protein</fullName>
    </submittedName>
</protein>
<keyword evidence="6 10" id="KW-0297">G-protein coupled receptor</keyword>
<dbReference type="SUPFAM" id="SSF81321">
    <property type="entry name" value="Family A G protein-coupled receptor-like"/>
    <property type="match status" value="1"/>
</dbReference>
<dbReference type="PANTHER" id="PTHR24229:SF40">
    <property type="entry name" value="ALLATOSTATIN C RECEPTOR 1-RELATED"/>
    <property type="match status" value="1"/>
</dbReference>
<feature type="non-terminal residue" evidence="13">
    <location>
        <position position="1"/>
    </location>
</feature>
<evidence type="ECO:0000256" key="2">
    <source>
        <dbReference type="ARBA" id="ARBA00010663"/>
    </source>
</evidence>
<dbReference type="EMBL" id="NCKV01012410">
    <property type="protein sequence ID" value="RWS21402.1"/>
    <property type="molecule type" value="Genomic_DNA"/>
</dbReference>
<dbReference type="OrthoDB" id="6076970at2759"/>
<feature type="transmembrane region" description="Helical" evidence="11">
    <location>
        <begin position="26"/>
        <end position="46"/>
    </location>
</feature>
<evidence type="ECO:0000259" key="12">
    <source>
        <dbReference type="PROSITE" id="PS50262"/>
    </source>
</evidence>
<keyword evidence="4 10" id="KW-0812">Transmembrane</keyword>
<comment type="subcellular location">
    <subcellularLocation>
        <location evidence="1">Cell membrane</location>
        <topology evidence="1">Multi-pass membrane protein</topology>
    </subcellularLocation>
</comment>
<keyword evidence="5 11" id="KW-1133">Transmembrane helix</keyword>
<sequence length="301" mass="34738">IIGVFGNLLVFYIIFRFSIMKNVANIYTMNLVISNLIYVTWIPFYLAEEYIGYWSFGSTFCQVHKYAGYVSYTVTNILVTIISADRYMAVCHPSRLNIFETYRFSMISSIFVWPLALLFRFPMFSYAMIKNTSCSLEWPDHIKNTWFVVNAVVGFLITSVLVLVMYLFVIIKLKKNESEGTTLGTVSMSTNRATTNLALMVALVYLLCWTPYWFISVIRRYADENESMKNRFLLKLSLAIGIGYAAISPVLYVIFDAKFKKCFNNIFGIKNTRIRRITTDALNLETRKESNDTTNTQTTQS</sequence>
<comment type="similarity">
    <text evidence="2 10">Belongs to the G-protein coupled receptor 1 family.</text>
</comment>
<dbReference type="STRING" id="299467.A0A443S1J6"/>
<dbReference type="PANTHER" id="PTHR24229">
    <property type="entry name" value="NEUROPEPTIDES RECEPTOR"/>
    <property type="match status" value="1"/>
</dbReference>
<accession>A0A443S1J6</accession>
<dbReference type="GO" id="GO:0043005">
    <property type="term" value="C:neuron projection"/>
    <property type="evidence" value="ECO:0007669"/>
    <property type="project" value="TreeGrafter"/>
</dbReference>
<keyword evidence="3" id="KW-1003">Cell membrane</keyword>